<dbReference type="RefSeq" id="WP_079589801.1">
    <property type="nucleotide sequence ID" value="NZ_FUYN01000004.1"/>
</dbReference>
<dbReference type="GO" id="GO:0005829">
    <property type="term" value="C:cytosol"/>
    <property type="evidence" value="ECO:0007669"/>
    <property type="project" value="TreeGrafter"/>
</dbReference>
<dbReference type="Pfam" id="PF08282">
    <property type="entry name" value="Hydrolase_3"/>
    <property type="match status" value="1"/>
</dbReference>
<dbReference type="PROSITE" id="PS01229">
    <property type="entry name" value="COF_2"/>
    <property type="match status" value="1"/>
</dbReference>
<dbReference type="InterPro" id="IPR036412">
    <property type="entry name" value="HAD-like_sf"/>
</dbReference>
<dbReference type="InterPro" id="IPR006379">
    <property type="entry name" value="HAD-SF_hydro_IIB"/>
</dbReference>
<dbReference type="Gene3D" id="3.40.50.1000">
    <property type="entry name" value="HAD superfamily/HAD-like"/>
    <property type="match status" value="1"/>
</dbReference>
<dbReference type="SFLD" id="SFLDG01140">
    <property type="entry name" value="C2.B:_Phosphomannomutase_and_P"/>
    <property type="match status" value="1"/>
</dbReference>
<sequence length="272" mass="30556">MIKLIVSDMDGTLLNSSKKISQKTSQAIKFAKTMGVDFTLATGRMYSSAAIFARQLNIDKPIIACNGALIKRHTSNEVLYEKSINYKTADLLYKVLEECGLYYHMYTQDRFFTKELKYTSLSYWNNNKTASDEDKIDIEVIEDFSNVCTEDYGILKFVAIEDEHPEKLLKARAMLADIEGLELSQSWHNNLEIMSENISKGNALKILAKECNISLSEIMAIGDQHNDISMIVEAGIGVAMDNAEQNVKKYANLVTSSNDEDGVAKAIMNLFK</sequence>
<dbReference type="AlphaFoldDB" id="A0A1T5C4I0"/>
<dbReference type="Proteomes" id="UP000243406">
    <property type="component" value="Unassembled WGS sequence"/>
</dbReference>
<keyword evidence="2" id="KW-1185">Reference proteome</keyword>
<dbReference type="SFLD" id="SFLDS00003">
    <property type="entry name" value="Haloacid_Dehalogenase"/>
    <property type="match status" value="1"/>
</dbReference>
<evidence type="ECO:0000313" key="2">
    <source>
        <dbReference type="Proteomes" id="UP000243406"/>
    </source>
</evidence>
<name>A0A1T5C4I0_9FIRM</name>
<dbReference type="PANTHER" id="PTHR10000:SF8">
    <property type="entry name" value="HAD SUPERFAMILY HYDROLASE-LIKE, TYPE 3"/>
    <property type="match status" value="1"/>
</dbReference>
<dbReference type="InterPro" id="IPR023214">
    <property type="entry name" value="HAD_sf"/>
</dbReference>
<dbReference type="EMBL" id="FUYN01000004">
    <property type="protein sequence ID" value="SKB54253.1"/>
    <property type="molecule type" value="Genomic_DNA"/>
</dbReference>
<dbReference type="SUPFAM" id="SSF56784">
    <property type="entry name" value="HAD-like"/>
    <property type="match status" value="1"/>
</dbReference>
<dbReference type="InterPro" id="IPR000150">
    <property type="entry name" value="Cof"/>
</dbReference>
<protein>
    <recommendedName>
        <fullName evidence="3">Cof subfamily of IIB subfamily of haloacid dehalogenase superfamily/HAD-superfamily hydrolase, subfamily IIB</fullName>
    </recommendedName>
</protein>
<dbReference type="OrthoDB" id="9781413at2"/>
<gene>
    <name evidence="1" type="ORF">SAMN02745120_1995</name>
</gene>
<organism evidence="1 2">
    <name type="scientific">Acetoanaerobium noterae</name>
    <dbReference type="NCBI Taxonomy" id="745369"/>
    <lineage>
        <taxon>Bacteria</taxon>
        <taxon>Bacillati</taxon>
        <taxon>Bacillota</taxon>
        <taxon>Clostridia</taxon>
        <taxon>Peptostreptococcales</taxon>
        <taxon>Filifactoraceae</taxon>
        <taxon>Acetoanaerobium</taxon>
    </lineage>
</organism>
<dbReference type="GO" id="GO:0016791">
    <property type="term" value="F:phosphatase activity"/>
    <property type="evidence" value="ECO:0007669"/>
    <property type="project" value="TreeGrafter"/>
</dbReference>
<dbReference type="NCBIfam" id="TIGR00099">
    <property type="entry name" value="Cof-subfamily"/>
    <property type="match status" value="1"/>
</dbReference>
<evidence type="ECO:0008006" key="3">
    <source>
        <dbReference type="Google" id="ProtNLM"/>
    </source>
</evidence>
<dbReference type="NCBIfam" id="TIGR01484">
    <property type="entry name" value="HAD-SF-IIB"/>
    <property type="match status" value="1"/>
</dbReference>
<dbReference type="PANTHER" id="PTHR10000">
    <property type="entry name" value="PHOSPHOSERINE PHOSPHATASE"/>
    <property type="match status" value="1"/>
</dbReference>
<dbReference type="GO" id="GO:0000287">
    <property type="term" value="F:magnesium ion binding"/>
    <property type="evidence" value="ECO:0007669"/>
    <property type="project" value="TreeGrafter"/>
</dbReference>
<dbReference type="PROSITE" id="PS01228">
    <property type="entry name" value="COF_1"/>
    <property type="match status" value="1"/>
</dbReference>
<accession>A0A1T5C4I0</accession>
<dbReference type="SFLD" id="SFLDG01144">
    <property type="entry name" value="C2.B.4:_PGP_Like"/>
    <property type="match status" value="1"/>
</dbReference>
<evidence type="ECO:0000313" key="1">
    <source>
        <dbReference type="EMBL" id="SKB54253.1"/>
    </source>
</evidence>
<reference evidence="2" key="1">
    <citation type="submission" date="2017-02" db="EMBL/GenBank/DDBJ databases">
        <authorList>
            <person name="Varghese N."/>
            <person name="Submissions S."/>
        </authorList>
    </citation>
    <scope>NUCLEOTIDE SEQUENCE [LARGE SCALE GENOMIC DNA]</scope>
    <source>
        <strain evidence="2">ATCC 35199</strain>
    </source>
</reference>
<dbReference type="CDD" id="cd07516">
    <property type="entry name" value="HAD_Pase"/>
    <property type="match status" value="1"/>
</dbReference>
<dbReference type="Gene3D" id="3.30.1240.10">
    <property type="match status" value="1"/>
</dbReference>
<proteinExistence type="predicted"/>